<feature type="transmembrane region" description="Helical" evidence="1">
    <location>
        <begin position="230"/>
        <end position="249"/>
    </location>
</feature>
<dbReference type="KEGG" id="eaj:Q3M24_04150"/>
<keyword evidence="1" id="KW-0812">Transmembrane</keyword>
<proteinExistence type="predicted"/>
<organism evidence="2">
    <name type="scientific">Candidatus Electrothrix aestuarii</name>
    <dbReference type="NCBI Taxonomy" id="3062594"/>
    <lineage>
        <taxon>Bacteria</taxon>
        <taxon>Pseudomonadati</taxon>
        <taxon>Thermodesulfobacteriota</taxon>
        <taxon>Desulfobulbia</taxon>
        <taxon>Desulfobulbales</taxon>
        <taxon>Desulfobulbaceae</taxon>
        <taxon>Candidatus Electrothrix</taxon>
    </lineage>
</organism>
<feature type="transmembrane region" description="Helical" evidence="1">
    <location>
        <begin position="172"/>
        <end position="191"/>
    </location>
</feature>
<gene>
    <name evidence="2" type="ORF">Q3M24_04150</name>
</gene>
<reference evidence="2" key="1">
    <citation type="journal article" date="2024" name="Syst. Appl. Microbiol.">
        <title>First single-strain enrichments of Electrothrix cable bacteria, description of E. aestuarii sp. nov. and E. rattekaaiensis sp. nov., and proposal of a cable bacteria taxonomy following the rules of the SeqCode.</title>
        <authorList>
            <person name="Plum-Jensen L.E."/>
            <person name="Schramm A."/>
            <person name="Marshall I.P.G."/>
        </authorList>
    </citation>
    <scope>NUCLEOTIDE SEQUENCE</scope>
    <source>
        <strain evidence="2">Rat1</strain>
    </source>
</reference>
<name>A0AAU8LWM7_9BACT</name>
<sequence>MSITEKPTKGYHTIRLPFEQTEYELFLSDKDVAKAQIDKLYSQYPELFPEEMMHGYVLNGFTQKSSKLGLCCRRIQLKTADKRVFTIAPSFVMPYMRGLTAEMEKVLFLRRFGVPFWGLTYVFGHNDMFWYRAEASLGNFSVTGTTVKDPQKLPQDLLADEKHTWLNGNRRYIAMTVGAGCILGASVAKSASQLDLTKAYGVFAQEAKAVKLDYSPFTVNTDGWSPTQKAWLYLFPGVFVILCFLHAFLKIRDRATKGLKEWFEPIKSKVWEAYRAPTKATFAQRLRRLREWTEKAVPDSPMKQHTLDLCAKREV</sequence>
<evidence type="ECO:0000313" key="2">
    <source>
        <dbReference type="EMBL" id="XCN73956.1"/>
    </source>
</evidence>
<dbReference type="EMBL" id="CP159373">
    <property type="protein sequence ID" value="XCN73956.1"/>
    <property type="molecule type" value="Genomic_DNA"/>
</dbReference>
<keyword evidence="1" id="KW-0472">Membrane</keyword>
<protein>
    <submittedName>
        <fullName evidence="2">Uncharacterized protein</fullName>
    </submittedName>
</protein>
<dbReference type="AlphaFoldDB" id="A0AAU8LWM7"/>
<reference evidence="2" key="2">
    <citation type="submission" date="2024-06" db="EMBL/GenBank/DDBJ databases">
        <authorList>
            <person name="Plum-Jensen L.E."/>
            <person name="Schramm A."/>
            <person name="Marshall I.P.G."/>
        </authorList>
    </citation>
    <scope>NUCLEOTIDE SEQUENCE</scope>
    <source>
        <strain evidence="2">Rat1</strain>
    </source>
</reference>
<evidence type="ECO:0000256" key="1">
    <source>
        <dbReference type="SAM" id="Phobius"/>
    </source>
</evidence>
<accession>A0AAU8LWM7</accession>
<keyword evidence="1" id="KW-1133">Transmembrane helix</keyword>